<feature type="compositionally biased region" description="Basic and acidic residues" evidence="1">
    <location>
        <begin position="73"/>
        <end position="83"/>
    </location>
</feature>
<protein>
    <submittedName>
        <fullName evidence="3">Uncharacterized protein</fullName>
    </submittedName>
</protein>
<feature type="compositionally biased region" description="Low complexity" evidence="1">
    <location>
        <begin position="1"/>
        <end position="14"/>
    </location>
</feature>
<dbReference type="OrthoDB" id="3248909at2759"/>
<feature type="transmembrane region" description="Helical" evidence="2">
    <location>
        <begin position="576"/>
        <end position="598"/>
    </location>
</feature>
<feature type="compositionally biased region" description="Basic and acidic residues" evidence="1">
    <location>
        <begin position="39"/>
        <end position="48"/>
    </location>
</feature>
<comment type="caution">
    <text evidence="3">The sequence shown here is derived from an EMBL/GenBank/DDBJ whole genome shotgun (WGS) entry which is preliminary data.</text>
</comment>
<dbReference type="GeneID" id="66072307"/>
<dbReference type="Pfam" id="PF11915">
    <property type="entry name" value="DUF3433"/>
    <property type="match status" value="1"/>
</dbReference>
<name>A0A9P7RM14_9AGAR</name>
<dbReference type="AlphaFoldDB" id="A0A9P7RM14"/>
<feature type="region of interest" description="Disordered" evidence="1">
    <location>
        <begin position="1"/>
        <end position="100"/>
    </location>
</feature>
<feature type="transmembrane region" description="Helical" evidence="2">
    <location>
        <begin position="132"/>
        <end position="153"/>
    </location>
</feature>
<dbReference type="Proteomes" id="UP001049176">
    <property type="component" value="Chromosome 11"/>
</dbReference>
<feature type="transmembrane region" description="Helical" evidence="2">
    <location>
        <begin position="173"/>
        <end position="198"/>
    </location>
</feature>
<keyword evidence="2" id="KW-0472">Membrane</keyword>
<feature type="compositionally biased region" description="Polar residues" evidence="1">
    <location>
        <begin position="60"/>
        <end position="69"/>
    </location>
</feature>
<reference evidence="3" key="1">
    <citation type="journal article" date="2021" name="Genome Biol. Evol.">
        <title>The assembled and annotated genome of the fairy-ring fungus Marasmius oreades.</title>
        <authorList>
            <person name="Hiltunen M."/>
            <person name="Ament-Velasquez S.L."/>
            <person name="Johannesson H."/>
        </authorList>
    </citation>
    <scope>NUCLEOTIDE SEQUENCE</scope>
    <source>
        <strain evidence="3">03SP1</strain>
    </source>
</reference>
<organism evidence="3 4">
    <name type="scientific">Marasmius oreades</name>
    <name type="common">fairy-ring Marasmius</name>
    <dbReference type="NCBI Taxonomy" id="181124"/>
    <lineage>
        <taxon>Eukaryota</taxon>
        <taxon>Fungi</taxon>
        <taxon>Dikarya</taxon>
        <taxon>Basidiomycota</taxon>
        <taxon>Agaricomycotina</taxon>
        <taxon>Agaricomycetes</taxon>
        <taxon>Agaricomycetidae</taxon>
        <taxon>Agaricales</taxon>
        <taxon>Marasmiineae</taxon>
        <taxon>Marasmiaceae</taxon>
        <taxon>Marasmius</taxon>
    </lineage>
</organism>
<gene>
    <name evidence="3" type="ORF">E1B28_003231</name>
</gene>
<keyword evidence="2" id="KW-1133">Transmembrane helix</keyword>
<dbReference type="RefSeq" id="XP_043002157.1">
    <property type="nucleotide sequence ID" value="XM_043160201.1"/>
</dbReference>
<feature type="region of interest" description="Disordered" evidence="1">
    <location>
        <begin position="669"/>
        <end position="691"/>
    </location>
</feature>
<evidence type="ECO:0000256" key="1">
    <source>
        <dbReference type="SAM" id="MobiDB-lite"/>
    </source>
</evidence>
<feature type="transmembrane region" description="Helical" evidence="2">
    <location>
        <begin position="248"/>
        <end position="270"/>
    </location>
</feature>
<dbReference type="KEGG" id="more:E1B28_003231"/>
<proteinExistence type="predicted"/>
<keyword evidence="2" id="KW-0812">Transmembrane</keyword>
<accession>A0A9P7RM14</accession>
<keyword evidence="4" id="KW-1185">Reference proteome</keyword>
<evidence type="ECO:0000256" key="2">
    <source>
        <dbReference type="SAM" id="Phobius"/>
    </source>
</evidence>
<evidence type="ECO:0000313" key="4">
    <source>
        <dbReference type="Proteomes" id="UP001049176"/>
    </source>
</evidence>
<evidence type="ECO:0000313" key="3">
    <source>
        <dbReference type="EMBL" id="KAG7085686.1"/>
    </source>
</evidence>
<sequence length="720" mass="78751">MASSSTDLRSLSDSLSKRDGSPNSDHFLTSPAVTLVESNHGHERHGISPRDSTYPHLNGGNKSYSTTSIPARDSTHLNRESERYSTAGIPAQDSTHLNRESERYSMADISARDSTHLIPSIMDNKTHKFHPLSLRLPIIVGVPISMFLFGVALEVGLALSARNNGFAVPRDNALGFASAQFLLAFVPTVLIMPVSILWRELDWYVRHYHPYVVLSRGNATADETLLHDYIAVGTAGAMINSLRLKHHVVFWSVSLALLSYTLQPLAGSIFQLQQRGQPESANITSTKRIGLSNDIAELNAFVSSAGFVEAAVYNGLPDPPFILGGWVTAEFQFPNSSFLNGTMITNTTGIQTKTQCTVPKDVQVTPSLSPSFTILSTSSQDCKVNVTFNPLLAAQQYGVVDTGCNSDPNLNVTFTPVMFWFFHKNDRDDTPEAKTIFCQPTIKAFRVKATASLNTGSLINVTGIDDYDSPNDVTGGELAGKAFNGLLFPPTDNPFINARGVAANSAIPGAILRALSKQEGGLQTAFDQPNGFLDTTTKLYTQHLSLSAKSIYFVDDNTSLPALMVSLLPRLVINPIPGHTLAIFMMLIGFLGLFVQLLHRRQRKRLFLAAPPSTMAAVMALSSHSGFGQLLMPYDNEETLRAKLSNLRFRLDRRTGALVADELRPSMAKMKKDRDESMQSLLGKSKTYEEPLSSSQVAFDAASGYPPWKASYKTPYDPEH</sequence>
<dbReference type="InterPro" id="IPR021840">
    <property type="entry name" value="DUF3433"/>
</dbReference>
<dbReference type="PANTHER" id="PTHR37544">
    <property type="entry name" value="SPRAY-RELATED"/>
    <property type="match status" value="1"/>
</dbReference>
<dbReference type="PANTHER" id="PTHR37544:SF3">
    <property type="entry name" value="SPRAY"/>
    <property type="match status" value="1"/>
</dbReference>
<dbReference type="EMBL" id="CM032191">
    <property type="protein sequence ID" value="KAG7085686.1"/>
    <property type="molecule type" value="Genomic_DNA"/>
</dbReference>